<accession>A0A319F5M5</accession>
<evidence type="ECO:0000256" key="4">
    <source>
        <dbReference type="ARBA" id="ARBA00017712"/>
    </source>
</evidence>
<dbReference type="OrthoDB" id="6407410at2759"/>
<reference evidence="6 7" key="1">
    <citation type="submission" date="2018-02" db="EMBL/GenBank/DDBJ databases">
        <title>The genomes of Aspergillus section Nigri reveals drivers in fungal speciation.</title>
        <authorList>
            <consortium name="DOE Joint Genome Institute"/>
            <person name="Vesth T.C."/>
            <person name="Nybo J."/>
            <person name="Theobald S."/>
            <person name="Brandl J."/>
            <person name="Frisvad J.C."/>
            <person name="Nielsen K.F."/>
            <person name="Lyhne E.K."/>
            <person name="Kogle M.E."/>
            <person name="Kuo A."/>
            <person name="Riley R."/>
            <person name="Clum A."/>
            <person name="Nolan M."/>
            <person name="Lipzen A."/>
            <person name="Salamov A."/>
            <person name="Henrissat B."/>
            <person name="Wiebenga A."/>
            <person name="De vries R.P."/>
            <person name="Grigoriev I.V."/>
            <person name="Mortensen U.H."/>
            <person name="Andersen M.R."/>
            <person name="Baker S.E."/>
        </authorList>
    </citation>
    <scope>NUCLEOTIDE SEQUENCE [LARGE SCALE GENOMIC DNA]</scope>
    <source>
        <strain evidence="6 7">CBS 121057</strain>
    </source>
</reference>
<proteinExistence type="inferred from homology"/>
<organism evidence="6 7">
    <name type="scientific">Aspergillus sclerotiicarbonarius (strain CBS 121057 / IBT 28362)</name>
    <dbReference type="NCBI Taxonomy" id="1448318"/>
    <lineage>
        <taxon>Eukaryota</taxon>
        <taxon>Fungi</taxon>
        <taxon>Dikarya</taxon>
        <taxon>Ascomycota</taxon>
        <taxon>Pezizomycotina</taxon>
        <taxon>Eurotiomycetes</taxon>
        <taxon>Eurotiomycetidae</taxon>
        <taxon>Eurotiales</taxon>
        <taxon>Aspergillaceae</taxon>
        <taxon>Aspergillus</taxon>
        <taxon>Aspergillus subgen. Circumdati</taxon>
    </lineage>
</organism>
<dbReference type="Proteomes" id="UP000248423">
    <property type="component" value="Unassembled WGS sequence"/>
</dbReference>
<sequence length="259" mass="28246">MAKSLNYSSSTRKQLQYTPDKAPQVLASCYSVNASTSVIDGFHYCTTTGAGKIEHSGIPEVPSGPKTSSSPPFELSIAPGMGVSRPGNILPEYKGEAMHTIPEECERLFCDILSAIFLGERRLSRQELLGVDASQGRLNNNMPVQKWFELLDYTSDTIHRGFVTNLSGQPTLFVFLAENALGHGLKTGLIALFELANISAFECPQIVACVPRSHDAVELEAVRNLGWCGFNLTTLQPWSAESGIECSLSTKWLFLDAEV</sequence>
<dbReference type="VEuPathDB" id="FungiDB:BO78DRAFT_329936"/>
<dbReference type="GO" id="GO:0045732">
    <property type="term" value="P:positive regulation of protein catabolic process"/>
    <property type="evidence" value="ECO:0007669"/>
    <property type="project" value="TreeGrafter"/>
</dbReference>
<keyword evidence="5" id="KW-0688">Ribosomal frameshifting</keyword>
<dbReference type="PANTHER" id="PTHR10279">
    <property type="entry name" value="ORNITHINE DECARBOXYLASE ANTIZYME"/>
    <property type="match status" value="1"/>
</dbReference>
<evidence type="ECO:0000256" key="5">
    <source>
        <dbReference type="ARBA" id="ARBA00022758"/>
    </source>
</evidence>
<dbReference type="GO" id="GO:0075523">
    <property type="term" value="P:viral translational frameshifting"/>
    <property type="evidence" value="ECO:0007669"/>
    <property type="project" value="UniProtKB-KW"/>
</dbReference>
<dbReference type="Gene3D" id="3.40.630.60">
    <property type="match status" value="1"/>
</dbReference>
<dbReference type="GO" id="GO:0008073">
    <property type="term" value="F:ornithine decarboxylase inhibitor activity"/>
    <property type="evidence" value="ECO:0007669"/>
    <property type="project" value="InterPro"/>
</dbReference>
<keyword evidence="7" id="KW-1185">Reference proteome</keyword>
<protein>
    <recommendedName>
        <fullName evidence="4">Ornithine decarboxylase antizyme</fullName>
    </recommendedName>
</protein>
<dbReference type="Pfam" id="PF02100">
    <property type="entry name" value="ODC_AZ"/>
    <property type="match status" value="1"/>
</dbReference>
<evidence type="ECO:0000313" key="7">
    <source>
        <dbReference type="Proteomes" id="UP000248423"/>
    </source>
</evidence>
<dbReference type="AlphaFoldDB" id="A0A319F5M5"/>
<dbReference type="GO" id="GO:0005737">
    <property type="term" value="C:cytoplasm"/>
    <property type="evidence" value="ECO:0007669"/>
    <property type="project" value="TreeGrafter"/>
</dbReference>
<evidence type="ECO:0000256" key="3">
    <source>
        <dbReference type="ARBA" id="ARBA00011486"/>
    </source>
</evidence>
<dbReference type="SUPFAM" id="SSF55729">
    <property type="entry name" value="Acyl-CoA N-acyltransferases (Nat)"/>
    <property type="match status" value="1"/>
</dbReference>
<dbReference type="PANTHER" id="PTHR10279:SF10">
    <property type="entry name" value="ORNITHINE DECARBOXYLASE ANTIZYME"/>
    <property type="match status" value="1"/>
</dbReference>
<comment type="subunit">
    <text evidence="3">Interacts with ODC and thereby sterically blocks ODC homodimerization.</text>
</comment>
<comment type="similarity">
    <text evidence="2">Belongs to the ODC antizyme family.</text>
</comment>
<dbReference type="InterPro" id="IPR038581">
    <property type="entry name" value="ODC_AZ_sf"/>
</dbReference>
<evidence type="ECO:0000256" key="2">
    <source>
        <dbReference type="ARBA" id="ARBA00008796"/>
    </source>
</evidence>
<dbReference type="STRING" id="1448318.A0A319F5M5"/>
<dbReference type="InterPro" id="IPR002993">
    <property type="entry name" value="ODC_AZ"/>
</dbReference>
<gene>
    <name evidence="6" type="ORF">BO78DRAFT_329936</name>
</gene>
<name>A0A319F5M5_ASPSB</name>
<dbReference type="InterPro" id="IPR016181">
    <property type="entry name" value="Acyl_CoA_acyltransferase"/>
</dbReference>
<dbReference type="GO" id="GO:0005634">
    <property type="term" value="C:nucleus"/>
    <property type="evidence" value="ECO:0007669"/>
    <property type="project" value="TreeGrafter"/>
</dbReference>
<comment type="function">
    <text evidence="1">Ornithine decarboxylase (ODC) antizyme protein that negatively regulates ODC activity and intracellular polyamine biosynthesis in response to increased intracellular polyamine levels. Binds to ODC monomers, inhibiting the assembly of the functional ODC homodimer, and targets the monomers for ubiquitin-independent proteolytic destruction by the 26S proteasome.</text>
</comment>
<dbReference type="EMBL" id="KZ826449">
    <property type="protein sequence ID" value="PYI00483.1"/>
    <property type="molecule type" value="Genomic_DNA"/>
</dbReference>
<evidence type="ECO:0000256" key="1">
    <source>
        <dbReference type="ARBA" id="ARBA00002307"/>
    </source>
</evidence>
<evidence type="ECO:0000313" key="6">
    <source>
        <dbReference type="EMBL" id="PYI00483.1"/>
    </source>
</evidence>